<organism evidence="3 4">
    <name type="scientific">Asanoa siamensis</name>
    <dbReference type="NCBI Taxonomy" id="926357"/>
    <lineage>
        <taxon>Bacteria</taxon>
        <taxon>Bacillati</taxon>
        <taxon>Actinomycetota</taxon>
        <taxon>Actinomycetes</taxon>
        <taxon>Micromonosporales</taxon>
        <taxon>Micromonosporaceae</taxon>
        <taxon>Asanoa</taxon>
    </lineage>
</organism>
<proteinExistence type="inferred from homology"/>
<dbReference type="Proteomes" id="UP000604117">
    <property type="component" value="Unassembled WGS sequence"/>
</dbReference>
<reference evidence="3 4" key="1">
    <citation type="submission" date="2021-01" db="EMBL/GenBank/DDBJ databases">
        <title>Whole genome shotgun sequence of Asanoa siamensis NBRC 107932.</title>
        <authorList>
            <person name="Komaki H."/>
            <person name="Tamura T."/>
        </authorList>
    </citation>
    <scope>NUCLEOTIDE SEQUENCE [LARGE SCALE GENOMIC DNA]</scope>
    <source>
        <strain evidence="3 4">NBRC 107932</strain>
    </source>
</reference>
<dbReference type="Pfam" id="PF00582">
    <property type="entry name" value="Usp"/>
    <property type="match status" value="2"/>
</dbReference>
<comment type="similarity">
    <text evidence="1">Belongs to the universal stress protein A family.</text>
</comment>
<dbReference type="RefSeq" id="WP_203713971.1">
    <property type="nucleotide sequence ID" value="NZ_BONE01000024.1"/>
</dbReference>
<evidence type="ECO:0000313" key="4">
    <source>
        <dbReference type="Proteomes" id="UP000604117"/>
    </source>
</evidence>
<evidence type="ECO:0000256" key="1">
    <source>
        <dbReference type="ARBA" id="ARBA00008791"/>
    </source>
</evidence>
<evidence type="ECO:0000259" key="2">
    <source>
        <dbReference type="Pfam" id="PF00582"/>
    </source>
</evidence>
<feature type="domain" description="UspA" evidence="2">
    <location>
        <begin position="129"/>
        <end position="266"/>
    </location>
</feature>
<gene>
    <name evidence="3" type="ORF">Asi02nite_33620</name>
</gene>
<dbReference type="InterPro" id="IPR006016">
    <property type="entry name" value="UspA"/>
</dbReference>
<dbReference type="InterPro" id="IPR014729">
    <property type="entry name" value="Rossmann-like_a/b/a_fold"/>
</dbReference>
<accession>A0ABQ4CRC9</accession>
<dbReference type="Gene3D" id="3.40.50.620">
    <property type="entry name" value="HUPs"/>
    <property type="match status" value="2"/>
</dbReference>
<dbReference type="PANTHER" id="PTHR46268">
    <property type="entry name" value="STRESS RESPONSE PROTEIN NHAX"/>
    <property type="match status" value="1"/>
</dbReference>
<dbReference type="SUPFAM" id="SSF52402">
    <property type="entry name" value="Adenine nucleotide alpha hydrolases-like"/>
    <property type="match status" value="2"/>
</dbReference>
<sequence>MDNREIVVGTDGSGCATTAVRWAAAEAALRDVPLRVLFAHEGEPPGDVLDAASEAARGVESDLDVRAVAVAGPPVPALLEVAEDAALVVVGGHGHGGVRSLVLGSVSRQVATRAAGSVAVVRGGDPSGPVIVGCDGSDPSRLAVELGFQLAASHDARLLAVRAYYPPSPSLGFGYQPLLYAMDDQDPSMVADLVGDLEPWHSRYPQVPVRHAVVHGGAAGALVARSRSALAIVIGSRGHGAVAETLRGAVCPQLLHRAQCPVVVTHGTAT</sequence>
<keyword evidence="4" id="KW-1185">Reference proteome</keyword>
<dbReference type="PANTHER" id="PTHR46268:SF6">
    <property type="entry name" value="UNIVERSAL STRESS PROTEIN UP12"/>
    <property type="match status" value="1"/>
</dbReference>
<name>A0ABQ4CRC9_9ACTN</name>
<dbReference type="EMBL" id="BONE01000024">
    <property type="protein sequence ID" value="GIF73844.1"/>
    <property type="molecule type" value="Genomic_DNA"/>
</dbReference>
<comment type="caution">
    <text evidence="3">The sequence shown here is derived from an EMBL/GenBank/DDBJ whole genome shotgun (WGS) entry which is preliminary data.</text>
</comment>
<evidence type="ECO:0000313" key="3">
    <source>
        <dbReference type="EMBL" id="GIF73844.1"/>
    </source>
</evidence>
<dbReference type="PRINTS" id="PR01438">
    <property type="entry name" value="UNVRSLSTRESS"/>
</dbReference>
<protein>
    <submittedName>
        <fullName evidence="3">Universal stress protein</fullName>
    </submittedName>
</protein>
<feature type="domain" description="UspA" evidence="2">
    <location>
        <begin position="4"/>
        <end position="122"/>
    </location>
</feature>
<dbReference type="InterPro" id="IPR006015">
    <property type="entry name" value="Universal_stress_UspA"/>
</dbReference>